<evidence type="ECO:0000313" key="2">
    <source>
        <dbReference type="Proteomes" id="UP000756346"/>
    </source>
</evidence>
<sequence>MGHRGMSHGLLRLDTHVINGMDFNSDANLRTAPPMAFTHDFDIEGLLFGQQGSTINPNALHYNESPHSMSIDPTSPFGPMTDMSATQRDGDSFDWLTGFEHQMSFNNVSENAVDGSSPSAVSNASQWGISDVMLDGSGANNPVVTAGTSSMWQPGIIGPPQMPNPYSMDLSGAVFLDEWRACLTPAAGTKEHE</sequence>
<dbReference type="Proteomes" id="UP000756346">
    <property type="component" value="Unassembled WGS sequence"/>
</dbReference>
<accession>A0A9P9BR81</accession>
<reference evidence="1" key="1">
    <citation type="journal article" date="2021" name="Nat. Commun.">
        <title>Genetic determinants of endophytism in the Arabidopsis root mycobiome.</title>
        <authorList>
            <person name="Mesny F."/>
            <person name="Miyauchi S."/>
            <person name="Thiergart T."/>
            <person name="Pickel B."/>
            <person name="Atanasova L."/>
            <person name="Karlsson M."/>
            <person name="Huettel B."/>
            <person name="Barry K.W."/>
            <person name="Haridas S."/>
            <person name="Chen C."/>
            <person name="Bauer D."/>
            <person name="Andreopoulos W."/>
            <person name="Pangilinan J."/>
            <person name="LaButti K."/>
            <person name="Riley R."/>
            <person name="Lipzen A."/>
            <person name="Clum A."/>
            <person name="Drula E."/>
            <person name="Henrissat B."/>
            <person name="Kohler A."/>
            <person name="Grigoriev I.V."/>
            <person name="Martin F.M."/>
            <person name="Hacquard S."/>
        </authorList>
    </citation>
    <scope>NUCLEOTIDE SEQUENCE</scope>
    <source>
        <strain evidence="1">MPI-CAGE-CH-0230</strain>
    </source>
</reference>
<dbReference type="EMBL" id="JAGTJQ010000004">
    <property type="protein sequence ID" value="KAH7032606.1"/>
    <property type="molecule type" value="Genomic_DNA"/>
</dbReference>
<name>A0A9P9BR81_9PEZI</name>
<keyword evidence="2" id="KW-1185">Reference proteome</keyword>
<evidence type="ECO:0000313" key="1">
    <source>
        <dbReference type="EMBL" id="KAH7032606.1"/>
    </source>
</evidence>
<dbReference type="RefSeq" id="XP_046013438.1">
    <property type="nucleotide sequence ID" value="XM_046158469.1"/>
</dbReference>
<protein>
    <submittedName>
        <fullName evidence="1">Uncharacterized protein</fullName>
    </submittedName>
</protein>
<comment type="caution">
    <text evidence="1">The sequence shown here is derived from an EMBL/GenBank/DDBJ whole genome shotgun (WGS) entry which is preliminary data.</text>
</comment>
<dbReference type="GeneID" id="70188015"/>
<gene>
    <name evidence="1" type="ORF">B0I36DRAFT_361391</name>
</gene>
<dbReference type="OrthoDB" id="6077919at2759"/>
<organism evidence="1 2">
    <name type="scientific">Microdochium trichocladiopsis</name>
    <dbReference type="NCBI Taxonomy" id="1682393"/>
    <lineage>
        <taxon>Eukaryota</taxon>
        <taxon>Fungi</taxon>
        <taxon>Dikarya</taxon>
        <taxon>Ascomycota</taxon>
        <taxon>Pezizomycotina</taxon>
        <taxon>Sordariomycetes</taxon>
        <taxon>Xylariomycetidae</taxon>
        <taxon>Xylariales</taxon>
        <taxon>Microdochiaceae</taxon>
        <taxon>Microdochium</taxon>
    </lineage>
</organism>
<proteinExistence type="predicted"/>
<dbReference type="AlphaFoldDB" id="A0A9P9BR81"/>